<name>A0A1E3WBT8_9HYPH</name>
<dbReference type="EMBL" id="LPWD01000152">
    <property type="protein sequence ID" value="ODS03190.1"/>
    <property type="molecule type" value="Genomic_DNA"/>
</dbReference>
<gene>
    <name evidence="3" type="ORF">AUC71_10990</name>
</gene>
<evidence type="ECO:0000313" key="3">
    <source>
        <dbReference type="EMBL" id="ODS03190.1"/>
    </source>
</evidence>
<proteinExistence type="predicted"/>
<dbReference type="InterPro" id="IPR051691">
    <property type="entry name" value="Metab_Enz_Cyan_OpOx_G3PDH"/>
</dbReference>
<dbReference type="PANTHER" id="PTHR42949">
    <property type="entry name" value="ANAEROBIC GLYCEROL-3-PHOSPHATE DEHYDROGENASE SUBUNIT B"/>
    <property type="match status" value="1"/>
</dbReference>
<feature type="region of interest" description="Disordered" evidence="2">
    <location>
        <begin position="176"/>
        <end position="216"/>
    </location>
</feature>
<organism evidence="3 4">
    <name type="scientific">Methyloceanibacter marginalis</name>
    <dbReference type="NCBI Taxonomy" id="1774971"/>
    <lineage>
        <taxon>Bacteria</taxon>
        <taxon>Pseudomonadati</taxon>
        <taxon>Pseudomonadota</taxon>
        <taxon>Alphaproteobacteria</taxon>
        <taxon>Hyphomicrobiales</taxon>
        <taxon>Hyphomicrobiaceae</taxon>
        <taxon>Methyloceanibacter</taxon>
    </lineage>
</organism>
<dbReference type="SUPFAM" id="SSF51905">
    <property type="entry name" value="FAD/NAD(P)-binding domain"/>
    <property type="match status" value="1"/>
</dbReference>
<comment type="caution">
    <text evidence="3">The sequence shown here is derived from an EMBL/GenBank/DDBJ whole genome shotgun (WGS) entry which is preliminary data.</text>
</comment>
<dbReference type="Proteomes" id="UP000095042">
    <property type="component" value="Unassembled WGS sequence"/>
</dbReference>
<reference evidence="3 4" key="1">
    <citation type="journal article" date="2016" name="Environ. Microbiol.">
        <title>New Methyloceanibacter diversity from North Sea sediments includes methanotroph containing solely the soluble methane monooxygenase.</title>
        <authorList>
            <person name="Vekeman B."/>
            <person name="Kerckhof F.M."/>
            <person name="Cremers G."/>
            <person name="de Vos P."/>
            <person name="Vandamme P."/>
            <person name="Boon N."/>
            <person name="Op den Camp H.J."/>
            <person name="Heylen K."/>
        </authorList>
    </citation>
    <scope>NUCLEOTIDE SEQUENCE [LARGE SCALE GENOMIC DNA]</scope>
    <source>
        <strain evidence="3 4">R-67177</strain>
    </source>
</reference>
<evidence type="ECO:0000256" key="1">
    <source>
        <dbReference type="ARBA" id="ARBA00023002"/>
    </source>
</evidence>
<keyword evidence="1" id="KW-0560">Oxidoreductase</keyword>
<dbReference type="GO" id="GO:0016491">
    <property type="term" value="F:oxidoreductase activity"/>
    <property type="evidence" value="ECO:0007669"/>
    <property type="project" value="UniProtKB-KW"/>
</dbReference>
<evidence type="ECO:0000313" key="4">
    <source>
        <dbReference type="Proteomes" id="UP000095042"/>
    </source>
</evidence>
<dbReference type="PANTHER" id="PTHR42949:SF3">
    <property type="entry name" value="ANAEROBIC GLYCEROL-3-PHOSPHATE DEHYDROGENASE SUBUNIT B"/>
    <property type="match status" value="1"/>
</dbReference>
<protein>
    <recommendedName>
        <fullName evidence="5">FAD/NAD(P)-binding domain-containing protein</fullName>
    </recommendedName>
</protein>
<dbReference type="InterPro" id="IPR036188">
    <property type="entry name" value="FAD/NAD-bd_sf"/>
</dbReference>
<accession>A0A1E3WBT8</accession>
<keyword evidence="4" id="KW-1185">Reference proteome</keyword>
<dbReference type="AlphaFoldDB" id="A0A1E3WBT8"/>
<evidence type="ECO:0008006" key="5">
    <source>
        <dbReference type="Google" id="ProtNLM"/>
    </source>
</evidence>
<sequence>MLAGAVRTYVNRFGAAPGRHAVVFGDNDDAFRTAADLADAGIAVNALVDARREPSEAVQAIAEAARAPYFAAASIGSVRGAHGIKSVLVNDAKGATEQFDCDVLAMSGGWNPALNLTTHLNGKPVWDHTLSCLVPGDLPPGMRVAGAASGKVSLAACLASGEAAGADAARDCGFSPSALRRPAPKEEAVPATPPGKWRRAAARSSSIFRTTWRPPT</sequence>
<evidence type="ECO:0000256" key="2">
    <source>
        <dbReference type="SAM" id="MobiDB-lite"/>
    </source>
</evidence>